<accession>A0A7C9VHY0</accession>
<dbReference type="SUPFAM" id="SSF161098">
    <property type="entry name" value="MetI-like"/>
    <property type="match status" value="1"/>
</dbReference>
<dbReference type="RefSeq" id="WP_165121404.1">
    <property type="nucleotide sequence ID" value="NZ_JAAKZG010000024.1"/>
</dbReference>
<evidence type="ECO:0000256" key="6">
    <source>
        <dbReference type="ARBA" id="ARBA00022927"/>
    </source>
</evidence>
<evidence type="ECO:0000313" key="12">
    <source>
        <dbReference type="Proteomes" id="UP000481252"/>
    </source>
</evidence>
<name>A0A7C9VHY0_9HYPH</name>
<dbReference type="CDD" id="cd06261">
    <property type="entry name" value="TM_PBP2"/>
    <property type="match status" value="1"/>
</dbReference>
<dbReference type="Pfam" id="PF12911">
    <property type="entry name" value="OppC_N"/>
    <property type="match status" value="1"/>
</dbReference>
<feature type="domain" description="ABC transmembrane type-1" evidence="10">
    <location>
        <begin position="79"/>
        <end position="268"/>
    </location>
</feature>
<dbReference type="PANTHER" id="PTHR43386">
    <property type="entry name" value="OLIGOPEPTIDE TRANSPORT SYSTEM PERMEASE PROTEIN APPC"/>
    <property type="match status" value="1"/>
</dbReference>
<keyword evidence="2 9" id="KW-0813">Transport</keyword>
<dbReference type="EMBL" id="JAAKZG010000024">
    <property type="protein sequence ID" value="NGN45030.1"/>
    <property type="molecule type" value="Genomic_DNA"/>
</dbReference>
<comment type="caution">
    <text evidence="11">The sequence shown here is derived from an EMBL/GenBank/DDBJ whole genome shotgun (WGS) entry which is preliminary data.</text>
</comment>
<proteinExistence type="inferred from homology"/>
<comment type="subcellular location">
    <subcellularLocation>
        <location evidence="1 9">Cell membrane</location>
        <topology evidence="1 9">Multi-pass membrane protein</topology>
    </subcellularLocation>
</comment>
<feature type="transmembrane region" description="Helical" evidence="9">
    <location>
        <begin position="245"/>
        <end position="268"/>
    </location>
</feature>
<dbReference type="InterPro" id="IPR050366">
    <property type="entry name" value="BP-dependent_transpt_permease"/>
</dbReference>
<organism evidence="11 12">
    <name type="scientific">Mesorhizobium zhangyense</name>
    <dbReference type="NCBI Taxonomy" id="1776730"/>
    <lineage>
        <taxon>Bacteria</taxon>
        <taxon>Pseudomonadati</taxon>
        <taxon>Pseudomonadota</taxon>
        <taxon>Alphaproteobacteria</taxon>
        <taxon>Hyphomicrobiales</taxon>
        <taxon>Phyllobacteriaceae</taxon>
        <taxon>Mesorhizobium</taxon>
    </lineage>
</organism>
<dbReference type="Gene3D" id="1.10.3720.10">
    <property type="entry name" value="MetI-like"/>
    <property type="match status" value="1"/>
</dbReference>
<gene>
    <name evidence="11" type="ORF">G6N74_28650</name>
</gene>
<evidence type="ECO:0000256" key="8">
    <source>
        <dbReference type="ARBA" id="ARBA00023136"/>
    </source>
</evidence>
<dbReference type="InterPro" id="IPR035906">
    <property type="entry name" value="MetI-like_sf"/>
</dbReference>
<keyword evidence="3" id="KW-1003">Cell membrane</keyword>
<evidence type="ECO:0000256" key="3">
    <source>
        <dbReference type="ARBA" id="ARBA00022475"/>
    </source>
</evidence>
<evidence type="ECO:0000256" key="5">
    <source>
        <dbReference type="ARBA" id="ARBA00022856"/>
    </source>
</evidence>
<dbReference type="InterPro" id="IPR025966">
    <property type="entry name" value="OppC_N"/>
</dbReference>
<evidence type="ECO:0000256" key="7">
    <source>
        <dbReference type="ARBA" id="ARBA00022989"/>
    </source>
</evidence>
<evidence type="ECO:0000256" key="9">
    <source>
        <dbReference type="RuleBase" id="RU363032"/>
    </source>
</evidence>
<feature type="transmembrane region" description="Helical" evidence="9">
    <location>
        <begin position="12"/>
        <end position="35"/>
    </location>
</feature>
<protein>
    <submittedName>
        <fullName evidence="11">ABC transporter permease</fullName>
    </submittedName>
</protein>
<feature type="transmembrane region" description="Helical" evidence="9">
    <location>
        <begin position="127"/>
        <end position="153"/>
    </location>
</feature>
<evidence type="ECO:0000256" key="1">
    <source>
        <dbReference type="ARBA" id="ARBA00004651"/>
    </source>
</evidence>
<keyword evidence="5" id="KW-0571">Peptide transport</keyword>
<dbReference type="GO" id="GO:0015833">
    <property type="term" value="P:peptide transport"/>
    <property type="evidence" value="ECO:0007669"/>
    <property type="project" value="UniProtKB-KW"/>
</dbReference>
<dbReference type="AlphaFoldDB" id="A0A7C9VHY0"/>
<dbReference type="PANTHER" id="PTHR43386:SF1">
    <property type="entry name" value="D,D-DIPEPTIDE TRANSPORT SYSTEM PERMEASE PROTEIN DDPC-RELATED"/>
    <property type="match status" value="1"/>
</dbReference>
<keyword evidence="6" id="KW-0653">Protein transport</keyword>
<keyword evidence="7 9" id="KW-1133">Transmembrane helix</keyword>
<feature type="transmembrane region" description="Helical" evidence="9">
    <location>
        <begin position="83"/>
        <end position="106"/>
    </location>
</feature>
<keyword evidence="4 9" id="KW-0812">Transmembrane</keyword>
<dbReference type="GO" id="GO:0015031">
    <property type="term" value="P:protein transport"/>
    <property type="evidence" value="ECO:0007669"/>
    <property type="project" value="UniProtKB-KW"/>
</dbReference>
<evidence type="ECO:0000313" key="11">
    <source>
        <dbReference type="EMBL" id="NGN45030.1"/>
    </source>
</evidence>
<dbReference type="GO" id="GO:0055085">
    <property type="term" value="P:transmembrane transport"/>
    <property type="evidence" value="ECO:0007669"/>
    <property type="project" value="InterPro"/>
</dbReference>
<reference evidence="11 12" key="1">
    <citation type="submission" date="2020-02" db="EMBL/GenBank/DDBJ databases">
        <title>Genome sequence of the type strain CGMCC 1.15528 of Mesorhizobium zhangyense.</title>
        <authorList>
            <person name="Gao J."/>
            <person name="Sun J."/>
        </authorList>
    </citation>
    <scope>NUCLEOTIDE SEQUENCE [LARGE SCALE GENOMIC DNA]</scope>
    <source>
        <strain evidence="11 12">CGMCC 1.15528</strain>
    </source>
</reference>
<dbReference type="PROSITE" id="PS50928">
    <property type="entry name" value="ABC_TM1"/>
    <property type="match status" value="1"/>
</dbReference>
<dbReference type="Proteomes" id="UP000481252">
    <property type="component" value="Unassembled WGS sequence"/>
</dbReference>
<dbReference type="Pfam" id="PF00528">
    <property type="entry name" value="BPD_transp_1"/>
    <property type="match status" value="1"/>
</dbReference>
<evidence type="ECO:0000256" key="4">
    <source>
        <dbReference type="ARBA" id="ARBA00022692"/>
    </source>
</evidence>
<comment type="similarity">
    <text evidence="9">Belongs to the binding-protein-dependent transport system permease family.</text>
</comment>
<sequence length="284" mass="31124">MNPFIKRYLDSRLAVFGLALVLIVVFASLFGHWLMPFDPDAQDILQRLKPPFWRGEEGMHLLGTDALGRDIFSRLIAGARVSLLVGVASVVISGAIGVTLGLVAGYEDRYAGRILMAITDIQLAIPFLVLALAMAAVVGPSLWNIIAILGLTNWVQYARVVRAECLVLREREFIQAAQTMGISVPMILIRHLLPNVMSSVIVISSLLVAKMILFESSLSFLGLGVPPETPTWGTMIAEGRNYIGNAWWVATVPGFAIFFTVVGINLVGDRLRDLLDPRLRQVES</sequence>
<evidence type="ECO:0000259" key="10">
    <source>
        <dbReference type="PROSITE" id="PS50928"/>
    </source>
</evidence>
<evidence type="ECO:0000256" key="2">
    <source>
        <dbReference type="ARBA" id="ARBA00022448"/>
    </source>
</evidence>
<dbReference type="GO" id="GO:0005886">
    <property type="term" value="C:plasma membrane"/>
    <property type="evidence" value="ECO:0007669"/>
    <property type="project" value="UniProtKB-SubCell"/>
</dbReference>
<keyword evidence="8 9" id="KW-0472">Membrane</keyword>
<dbReference type="InterPro" id="IPR000515">
    <property type="entry name" value="MetI-like"/>
</dbReference>
<keyword evidence="12" id="KW-1185">Reference proteome</keyword>